<dbReference type="PANTHER" id="PTHR23026">
    <property type="entry name" value="NADPH NITROREDUCTASE"/>
    <property type="match status" value="1"/>
</dbReference>
<proteinExistence type="predicted"/>
<protein>
    <submittedName>
        <fullName evidence="1">Tat pathway signal protein</fullName>
    </submittedName>
</protein>
<dbReference type="NCBIfam" id="NF047509">
    <property type="entry name" value="Rv3131_FMN_oxido"/>
    <property type="match status" value="1"/>
</dbReference>
<sequence length="364" mass="39169">MHRRTVLLAATGAVLVGSGAAGLVISQTGAMAEYSDAAADMRAALRQNPETRDTIRYATLAANSHNTQPWRFAVRGRGIDIEPDLTRQLPAVDPDNHHLFASLGCAVENLAIASRMRRRPGALTFDPGRGGIVTFGFGGGASAEPTLFDAIPKRQSTRGLFDGKPVSVVDLVTLAKAAAMPGVDLVLISDRPRMNRIRDLVVAGNTEQIADVAFMRELKSWLRFSPRYALKTGDGLFSAASGNPPLPQWLGPSMFDLVFKAGSENDKYARHIASSAGIAVFVAERDDPEHWVLAGRACQRFALAATALGLKHAFLNQPVDVTSLRPELAALVDMPGRRPDIVMRFGYGAQMPFSARRPVEAVMA</sequence>
<name>A0A1W9HNX0_9HYPH</name>
<evidence type="ECO:0000313" key="1">
    <source>
        <dbReference type="EMBL" id="OQW49123.1"/>
    </source>
</evidence>
<dbReference type="GO" id="GO:0016491">
    <property type="term" value="F:oxidoreductase activity"/>
    <property type="evidence" value="ECO:0007669"/>
    <property type="project" value="InterPro"/>
</dbReference>
<dbReference type="AlphaFoldDB" id="A0A1W9HNX0"/>
<dbReference type="Proteomes" id="UP000192872">
    <property type="component" value="Unassembled WGS sequence"/>
</dbReference>
<evidence type="ECO:0000313" key="2">
    <source>
        <dbReference type="Proteomes" id="UP000192872"/>
    </source>
</evidence>
<reference evidence="1 2" key="1">
    <citation type="journal article" date="2017" name="Water Res.">
        <title>Comammox in drinking water systems.</title>
        <authorList>
            <person name="Wang Y."/>
            <person name="Ma L."/>
            <person name="Mao Y."/>
            <person name="Jiang X."/>
            <person name="Xia Y."/>
            <person name="Yu K."/>
            <person name="Li B."/>
            <person name="Zhang T."/>
        </authorList>
    </citation>
    <scope>NUCLEOTIDE SEQUENCE [LARGE SCALE GENOMIC DNA]</scope>
    <source>
        <strain evidence="1">SG_bin8</strain>
    </source>
</reference>
<dbReference type="Gene3D" id="3.40.109.10">
    <property type="entry name" value="NADH Oxidase"/>
    <property type="match status" value="1"/>
</dbReference>
<dbReference type="PANTHER" id="PTHR23026:SF123">
    <property type="entry name" value="NAD(P)H NITROREDUCTASE RV3131-RELATED"/>
    <property type="match status" value="1"/>
</dbReference>
<gene>
    <name evidence="1" type="ORF">A4S15_03440</name>
</gene>
<dbReference type="EMBL" id="LWDL01000033">
    <property type="protein sequence ID" value="OQW49123.1"/>
    <property type="molecule type" value="Genomic_DNA"/>
</dbReference>
<dbReference type="InterPro" id="IPR050627">
    <property type="entry name" value="Nitroreductase/BluB"/>
</dbReference>
<dbReference type="SUPFAM" id="SSF55469">
    <property type="entry name" value="FMN-dependent nitroreductase-like"/>
    <property type="match status" value="1"/>
</dbReference>
<accession>A0A1W9HNX0</accession>
<comment type="caution">
    <text evidence="1">The sequence shown here is derived from an EMBL/GenBank/DDBJ whole genome shotgun (WGS) entry which is preliminary data.</text>
</comment>
<dbReference type="InterPro" id="IPR000415">
    <property type="entry name" value="Nitroreductase-like"/>
</dbReference>
<organism evidence="1 2">
    <name type="scientific">Candidatus Raskinella chloraquaticus</name>
    <dbReference type="NCBI Taxonomy" id="1951219"/>
    <lineage>
        <taxon>Bacteria</taxon>
        <taxon>Pseudomonadati</taxon>
        <taxon>Pseudomonadota</taxon>
        <taxon>Alphaproteobacteria</taxon>
        <taxon>Hyphomicrobiales</taxon>
        <taxon>Phreatobacteraceae</taxon>
        <taxon>Candidatus Raskinella</taxon>
    </lineage>
</organism>
<dbReference type="STRING" id="1827387.A4S15_03440"/>